<dbReference type="SUPFAM" id="SSF56672">
    <property type="entry name" value="DNA/RNA polymerases"/>
    <property type="match status" value="1"/>
</dbReference>
<dbReference type="Proteomes" id="UP000694853">
    <property type="component" value="Unplaced"/>
</dbReference>
<protein>
    <submittedName>
        <fullName evidence="2">Uncharacterized protein LOC113866911</fullName>
    </submittedName>
</protein>
<dbReference type="InterPro" id="IPR043502">
    <property type="entry name" value="DNA/RNA_pol_sf"/>
</dbReference>
<dbReference type="RefSeq" id="XP_027357512.1">
    <property type="nucleotide sequence ID" value="XM_027501711.1"/>
</dbReference>
<keyword evidence="1" id="KW-1185">Reference proteome</keyword>
<name>A0A8B8LNN6_ABRPR</name>
<gene>
    <name evidence="2" type="primary">LOC113866911</name>
</gene>
<dbReference type="GeneID" id="113866911"/>
<organism evidence="1 2">
    <name type="scientific">Abrus precatorius</name>
    <name type="common">Indian licorice</name>
    <name type="synonym">Glycine abrus</name>
    <dbReference type="NCBI Taxonomy" id="3816"/>
    <lineage>
        <taxon>Eukaryota</taxon>
        <taxon>Viridiplantae</taxon>
        <taxon>Streptophyta</taxon>
        <taxon>Embryophyta</taxon>
        <taxon>Tracheophyta</taxon>
        <taxon>Spermatophyta</taxon>
        <taxon>Magnoliopsida</taxon>
        <taxon>eudicotyledons</taxon>
        <taxon>Gunneridae</taxon>
        <taxon>Pentapetalae</taxon>
        <taxon>rosids</taxon>
        <taxon>fabids</taxon>
        <taxon>Fabales</taxon>
        <taxon>Fabaceae</taxon>
        <taxon>Papilionoideae</taxon>
        <taxon>50 kb inversion clade</taxon>
        <taxon>NPAAA clade</taxon>
        <taxon>indigoferoid/millettioid clade</taxon>
        <taxon>Abreae</taxon>
        <taxon>Abrus</taxon>
    </lineage>
</organism>
<reference evidence="1" key="1">
    <citation type="journal article" date="2019" name="Toxins">
        <title>Detection of Abrin-Like and Prepropulchellin-Like Toxin Genes and Transcripts Using Whole Genome Sequencing and Full-Length Transcript Sequencing of Abrus precatorius.</title>
        <authorList>
            <person name="Hovde B.T."/>
            <person name="Daligault H.E."/>
            <person name="Hanschen E.R."/>
            <person name="Kunde Y.A."/>
            <person name="Johnson M.B."/>
            <person name="Starkenburg S.R."/>
            <person name="Johnson S.L."/>
        </authorList>
    </citation>
    <scope>NUCLEOTIDE SEQUENCE [LARGE SCALE GENOMIC DNA]</scope>
</reference>
<evidence type="ECO:0000313" key="1">
    <source>
        <dbReference type="Proteomes" id="UP000694853"/>
    </source>
</evidence>
<accession>A0A8B8LNN6</accession>
<dbReference type="PANTHER" id="PTHR33064:SF37">
    <property type="entry name" value="RIBONUCLEASE H"/>
    <property type="match status" value="1"/>
</dbReference>
<dbReference type="InterPro" id="IPR051320">
    <property type="entry name" value="Viral_Replic_Matur_Polypro"/>
</dbReference>
<sequence>MKDTTMYSPNYSSHIDHLGVVLHLLKSQKLWINGKKCSFRESQLEYLGHIISLARISANPAKISAMARWLAPKDIRSLRGFLGLIGYNCRFVWSYGVITKPLTQLLKKNNFKWTEEAQTELTNLRGR</sequence>
<evidence type="ECO:0000313" key="2">
    <source>
        <dbReference type="RefSeq" id="XP_027357512.1"/>
    </source>
</evidence>
<dbReference type="AlphaFoldDB" id="A0A8B8LNN6"/>
<proteinExistence type="predicted"/>
<dbReference type="Gene3D" id="3.30.70.270">
    <property type="match status" value="2"/>
</dbReference>
<dbReference type="KEGG" id="aprc:113866911"/>
<dbReference type="PANTHER" id="PTHR33064">
    <property type="entry name" value="POL PROTEIN"/>
    <property type="match status" value="1"/>
</dbReference>
<dbReference type="InterPro" id="IPR043128">
    <property type="entry name" value="Rev_trsase/Diguanyl_cyclase"/>
</dbReference>
<reference evidence="2" key="2">
    <citation type="submission" date="2025-08" db="UniProtKB">
        <authorList>
            <consortium name="RefSeq"/>
        </authorList>
    </citation>
    <scope>IDENTIFICATION</scope>
    <source>
        <tissue evidence="2">Young leaves</tissue>
    </source>
</reference>
<dbReference type="OrthoDB" id="1928132at2759"/>